<sequence length="320" mass="36307">MASLDLSRMFWLGCSALIFDDSVVSMLVAPFALTLVGKFMLRRPNLDVIRKFFVNLKLSGSFHSGLLDLRHISIQLSNDLDYSRIFSRRAFYIQGVKRDYSNGHRILMFIRNPPLPLLHFFNSQILFGLASIFGKPLQTDQATASISRPYVGRVLVELDISKKHPDEIWLGSELNDSALGFIPIFGKRSLPNRRIEGIRSQLKLWLLILMEIDQTDVMKENGEKDLKNIANEKGVILEEGELPLEAGQTGINNGNDPLTSLYLSDTLTDTEDMDTRPKDFAIDDIGISSRKVHSKRGRKHKDIKDIILQSARTSRSLTRY</sequence>
<reference evidence="1 2" key="1">
    <citation type="journal article" date="2024" name="Plant Biotechnol. J.">
        <title>Dendrobium thyrsiflorum genome and its molecular insights into genes involved in important horticultural traits.</title>
        <authorList>
            <person name="Chen B."/>
            <person name="Wang J.Y."/>
            <person name="Zheng P.J."/>
            <person name="Li K.L."/>
            <person name="Liang Y.M."/>
            <person name="Chen X.F."/>
            <person name="Zhang C."/>
            <person name="Zhao X."/>
            <person name="He X."/>
            <person name="Zhang G.Q."/>
            <person name="Liu Z.J."/>
            <person name="Xu Q."/>
        </authorList>
    </citation>
    <scope>NUCLEOTIDE SEQUENCE [LARGE SCALE GENOMIC DNA]</scope>
    <source>
        <strain evidence="1">GZMU011</strain>
    </source>
</reference>
<keyword evidence="2" id="KW-1185">Reference proteome</keyword>
<gene>
    <name evidence="1" type="ORF">M5K25_024129</name>
</gene>
<name>A0ABD0U105_DENTH</name>
<protein>
    <submittedName>
        <fullName evidence="1">Uncharacterized protein</fullName>
    </submittedName>
</protein>
<accession>A0ABD0U105</accession>
<dbReference type="EMBL" id="JANQDX010000018">
    <property type="protein sequence ID" value="KAL0905689.1"/>
    <property type="molecule type" value="Genomic_DNA"/>
</dbReference>
<organism evidence="1 2">
    <name type="scientific">Dendrobium thyrsiflorum</name>
    <name type="common">Pinecone-like raceme dendrobium</name>
    <name type="synonym">Orchid</name>
    <dbReference type="NCBI Taxonomy" id="117978"/>
    <lineage>
        <taxon>Eukaryota</taxon>
        <taxon>Viridiplantae</taxon>
        <taxon>Streptophyta</taxon>
        <taxon>Embryophyta</taxon>
        <taxon>Tracheophyta</taxon>
        <taxon>Spermatophyta</taxon>
        <taxon>Magnoliopsida</taxon>
        <taxon>Liliopsida</taxon>
        <taxon>Asparagales</taxon>
        <taxon>Orchidaceae</taxon>
        <taxon>Epidendroideae</taxon>
        <taxon>Malaxideae</taxon>
        <taxon>Dendrobiinae</taxon>
        <taxon>Dendrobium</taxon>
    </lineage>
</organism>
<dbReference type="PANTHER" id="PTHR31286:SF180">
    <property type="entry name" value="OS10G0362600 PROTEIN"/>
    <property type="match status" value="1"/>
</dbReference>
<dbReference type="AlphaFoldDB" id="A0ABD0U105"/>
<evidence type="ECO:0000313" key="1">
    <source>
        <dbReference type="EMBL" id="KAL0905689.1"/>
    </source>
</evidence>
<proteinExistence type="predicted"/>
<dbReference type="InterPro" id="IPR040256">
    <property type="entry name" value="At4g02000-like"/>
</dbReference>
<dbReference type="PANTHER" id="PTHR31286">
    <property type="entry name" value="GLYCINE-RICH CELL WALL STRUCTURAL PROTEIN 1.8-LIKE"/>
    <property type="match status" value="1"/>
</dbReference>
<evidence type="ECO:0000313" key="2">
    <source>
        <dbReference type="Proteomes" id="UP001552299"/>
    </source>
</evidence>
<dbReference type="Proteomes" id="UP001552299">
    <property type="component" value="Unassembled WGS sequence"/>
</dbReference>
<comment type="caution">
    <text evidence="1">The sequence shown here is derived from an EMBL/GenBank/DDBJ whole genome shotgun (WGS) entry which is preliminary data.</text>
</comment>